<dbReference type="Gene3D" id="3.90.1150.10">
    <property type="entry name" value="Aspartate Aminotransferase, domain 1"/>
    <property type="match status" value="1"/>
</dbReference>
<sequence>MWIPDHLDPDGPRYLAVVKALEDDIANGRAVDGMALAPQRELAYQLGLSVGTVVRAYSVAQQRGLIAGEVGRGTFVKGRAGQAETRFFGDGSAHQDSRKAGTIDLSVNVAPPLRQAERVGNALRAVANATELPQMLRYGVHLGADGQRRALAEWLDRTSAGRYAPSTDRIAICIGAQQAIWAVCSSVLRPGQTILAEAVTFAGIKSVAGLLGANLCGVDMDEHGLIPEALEEACAKTQARALYLMPTLQNPTGTTMPEARRAEIAAIAQHHGLTVIEDDVYGFLAPDAPPPLASLLPDRTCYVSSFSKSVAPGLRAGFAVLPPALTRGVEAAMRASCWMSPLLTMETVCRLMRHDGLDGIVAQRREEARQRLEIAESVLSGLFPKIDWRKARFHLWLATRDWVEAEQVVRRAMEAGVLIAPPDAVATERASPPGIRLCLGSPPDTGDLRSALMTVRAAFEAGDPATQICSTI</sequence>
<keyword evidence="7" id="KW-0808">Transferase</keyword>
<dbReference type="Gene3D" id="3.40.640.10">
    <property type="entry name" value="Type I PLP-dependent aspartate aminotransferase-like (Major domain)"/>
    <property type="match status" value="1"/>
</dbReference>
<accession>A0A7S8C5R4</accession>
<organism evidence="7 8">
    <name type="scientific">Kaustia mangrovi</name>
    <dbReference type="NCBI Taxonomy" id="2593653"/>
    <lineage>
        <taxon>Bacteria</taxon>
        <taxon>Pseudomonadati</taxon>
        <taxon>Pseudomonadota</taxon>
        <taxon>Alphaproteobacteria</taxon>
        <taxon>Hyphomicrobiales</taxon>
        <taxon>Parvibaculaceae</taxon>
        <taxon>Kaustia</taxon>
    </lineage>
</organism>
<dbReference type="PANTHER" id="PTHR46577">
    <property type="entry name" value="HTH-TYPE TRANSCRIPTIONAL REGULATORY PROTEIN GABR"/>
    <property type="match status" value="1"/>
</dbReference>
<dbReference type="CDD" id="cd07377">
    <property type="entry name" value="WHTH_GntR"/>
    <property type="match status" value="1"/>
</dbReference>
<dbReference type="InterPro" id="IPR015422">
    <property type="entry name" value="PyrdxlP-dep_Trfase_small"/>
</dbReference>
<dbReference type="Pfam" id="PF00392">
    <property type="entry name" value="GntR"/>
    <property type="match status" value="1"/>
</dbReference>
<name>A0A7S8C5R4_9HYPH</name>
<proteinExistence type="inferred from homology"/>
<dbReference type="EMBL" id="CP058214">
    <property type="protein sequence ID" value="QPC43893.1"/>
    <property type="molecule type" value="Genomic_DNA"/>
</dbReference>
<keyword evidence="7" id="KW-0032">Aminotransferase</keyword>
<dbReference type="Gene3D" id="1.10.10.10">
    <property type="entry name" value="Winged helix-like DNA-binding domain superfamily/Winged helix DNA-binding domain"/>
    <property type="match status" value="1"/>
</dbReference>
<dbReference type="KEGG" id="kmn:HW532_15065"/>
<evidence type="ECO:0000256" key="2">
    <source>
        <dbReference type="ARBA" id="ARBA00022898"/>
    </source>
</evidence>
<keyword evidence="4" id="KW-0238">DNA-binding</keyword>
<comment type="similarity">
    <text evidence="1">In the C-terminal section; belongs to the class-I pyridoxal-phosphate-dependent aminotransferase family.</text>
</comment>
<dbReference type="GO" id="GO:0003677">
    <property type="term" value="F:DNA binding"/>
    <property type="evidence" value="ECO:0007669"/>
    <property type="project" value="UniProtKB-KW"/>
</dbReference>
<dbReference type="InterPro" id="IPR015424">
    <property type="entry name" value="PyrdxlP-dep_Trfase"/>
</dbReference>
<dbReference type="InterPro" id="IPR051446">
    <property type="entry name" value="HTH_trans_reg/aminotransferase"/>
</dbReference>
<dbReference type="InterPro" id="IPR004839">
    <property type="entry name" value="Aminotransferase_I/II_large"/>
</dbReference>
<protein>
    <submittedName>
        <fullName evidence="7">PLP-dependent aminotransferase family protein</fullName>
    </submittedName>
</protein>
<keyword evidence="5" id="KW-0804">Transcription</keyword>
<dbReference type="Pfam" id="PF00155">
    <property type="entry name" value="Aminotran_1_2"/>
    <property type="match status" value="1"/>
</dbReference>
<dbReference type="SUPFAM" id="SSF46785">
    <property type="entry name" value="Winged helix' DNA-binding domain"/>
    <property type="match status" value="1"/>
</dbReference>
<feature type="domain" description="HTH gntR-type" evidence="6">
    <location>
        <begin position="11"/>
        <end position="79"/>
    </location>
</feature>
<dbReference type="RefSeq" id="WP_213161256.1">
    <property type="nucleotide sequence ID" value="NZ_CP058214.1"/>
</dbReference>
<dbReference type="GO" id="GO:0008483">
    <property type="term" value="F:transaminase activity"/>
    <property type="evidence" value="ECO:0007669"/>
    <property type="project" value="UniProtKB-KW"/>
</dbReference>
<dbReference type="PROSITE" id="PS50949">
    <property type="entry name" value="HTH_GNTR"/>
    <property type="match status" value="1"/>
</dbReference>
<dbReference type="Proteomes" id="UP000593594">
    <property type="component" value="Chromosome"/>
</dbReference>
<dbReference type="CDD" id="cd00609">
    <property type="entry name" value="AAT_like"/>
    <property type="match status" value="1"/>
</dbReference>
<dbReference type="InterPro" id="IPR036388">
    <property type="entry name" value="WH-like_DNA-bd_sf"/>
</dbReference>
<evidence type="ECO:0000259" key="6">
    <source>
        <dbReference type="PROSITE" id="PS50949"/>
    </source>
</evidence>
<dbReference type="GO" id="GO:0003700">
    <property type="term" value="F:DNA-binding transcription factor activity"/>
    <property type="evidence" value="ECO:0007669"/>
    <property type="project" value="InterPro"/>
</dbReference>
<evidence type="ECO:0000256" key="5">
    <source>
        <dbReference type="ARBA" id="ARBA00023163"/>
    </source>
</evidence>
<dbReference type="PANTHER" id="PTHR46577:SF1">
    <property type="entry name" value="HTH-TYPE TRANSCRIPTIONAL REGULATORY PROTEIN GABR"/>
    <property type="match status" value="1"/>
</dbReference>
<dbReference type="InterPro" id="IPR015421">
    <property type="entry name" value="PyrdxlP-dep_Trfase_major"/>
</dbReference>
<evidence type="ECO:0000313" key="7">
    <source>
        <dbReference type="EMBL" id="QPC43893.1"/>
    </source>
</evidence>
<evidence type="ECO:0000256" key="1">
    <source>
        <dbReference type="ARBA" id="ARBA00005384"/>
    </source>
</evidence>
<evidence type="ECO:0000256" key="4">
    <source>
        <dbReference type="ARBA" id="ARBA00023125"/>
    </source>
</evidence>
<dbReference type="GO" id="GO:0030170">
    <property type="term" value="F:pyridoxal phosphate binding"/>
    <property type="evidence" value="ECO:0007669"/>
    <property type="project" value="InterPro"/>
</dbReference>
<gene>
    <name evidence="7" type="ORF">HW532_15065</name>
</gene>
<keyword evidence="8" id="KW-1185">Reference proteome</keyword>
<reference evidence="7 8" key="1">
    <citation type="submission" date="2020-06" db="EMBL/GenBank/DDBJ databases">
        <title>Genome sequence of 2 isolates from Red Sea Mangroves.</title>
        <authorList>
            <person name="Sefrji F."/>
            <person name="Michoud G."/>
            <person name="Merlino G."/>
            <person name="Daffonchio D."/>
        </authorList>
    </citation>
    <scope>NUCLEOTIDE SEQUENCE [LARGE SCALE GENOMIC DNA]</scope>
    <source>
        <strain evidence="7 8">R1DC25</strain>
    </source>
</reference>
<evidence type="ECO:0000313" key="8">
    <source>
        <dbReference type="Proteomes" id="UP000593594"/>
    </source>
</evidence>
<dbReference type="InterPro" id="IPR000524">
    <property type="entry name" value="Tscrpt_reg_HTH_GntR"/>
</dbReference>
<keyword evidence="3" id="KW-0805">Transcription regulation</keyword>
<keyword evidence="2" id="KW-0663">Pyridoxal phosphate</keyword>
<dbReference type="InterPro" id="IPR036390">
    <property type="entry name" value="WH_DNA-bd_sf"/>
</dbReference>
<evidence type="ECO:0000256" key="3">
    <source>
        <dbReference type="ARBA" id="ARBA00023015"/>
    </source>
</evidence>
<dbReference type="SUPFAM" id="SSF53383">
    <property type="entry name" value="PLP-dependent transferases"/>
    <property type="match status" value="1"/>
</dbReference>
<dbReference type="AlphaFoldDB" id="A0A7S8C5R4"/>
<dbReference type="SMART" id="SM00345">
    <property type="entry name" value="HTH_GNTR"/>
    <property type="match status" value="1"/>
</dbReference>